<dbReference type="Gene3D" id="1.20.250.10">
    <property type="entry name" value="Colicin Ia, domain 1"/>
    <property type="match status" value="1"/>
</dbReference>
<dbReference type="RefSeq" id="WP_064734886.1">
    <property type="nucleotide sequence ID" value="NZ_BHZM01000025.1"/>
</dbReference>
<organism evidence="1 2">
    <name type="scientific">Escherichia coli</name>
    <dbReference type="NCBI Taxonomy" id="562"/>
    <lineage>
        <taxon>Bacteria</taxon>
        <taxon>Pseudomonadati</taxon>
        <taxon>Pseudomonadota</taxon>
        <taxon>Gammaproteobacteria</taxon>
        <taxon>Enterobacterales</taxon>
        <taxon>Enterobacteriaceae</taxon>
        <taxon>Escherichia</taxon>
    </lineage>
</organism>
<evidence type="ECO:0000313" key="2">
    <source>
        <dbReference type="Proteomes" id="UP000324120"/>
    </source>
</evidence>
<gene>
    <name evidence="1" type="ORF">FKO60_27045</name>
</gene>
<dbReference type="InterPro" id="IPR014739">
    <property type="entry name" value="Channel_colicin_N_sf"/>
</dbReference>
<protein>
    <submittedName>
        <fullName evidence="1">Colicin-Ia domain protein</fullName>
    </submittedName>
</protein>
<sequence>MLSHLHTLNQCKESIEYDSDSHQIIDIYVMPPNIDIFSDIPPSWSSFWNKNTQYENDLIINQSFIEKRNKEITEYKDTLRVKLKENEKKITKSRKLLTEAIDAKEEIVKHLEKLNTINLTSADTLQQDFRLSLAALKEYGFRIEIAGYDAIRLHIQSRMLFADADSFCISLKEAWLLIKQAESLQKDAQNTDKKTADMLSEYERRRDILNTQLFELRSIKNISI</sequence>
<comment type="caution">
    <text evidence="1">The sequence shown here is derived from an EMBL/GenBank/DDBJ whole genome shotgun (WGS) entry which is preliminary data.</text>
</comment>
<reference evidence="1 2" key="1">
    <citation type="submission" date="2019-06" db="EMBL/GenBank/DDBJ databases">
        <title>The presence and diversity of blaCTX-M among Escherichia coli from urban wastewater and feedlot cattle, in Alberta, Canada.</title>
        <authorList>
            <person name="Cormier A.C."/>
            <person name="Chalmer G."/>
            <person name="Cook S.R."/>
            <person name="Zaheer R."/>
            <person name="Hannon S.J."/>
            <person name="Booker C.W."/>
            <person name="Read R."/>
            <person name="Gow S.P."/>
            <person name="Mcallister T.A."/>
            <person name="Boerlin P."/>
        </authorList>
    </citation>
    <scope>NUCLEOTIDE SEQUENCE [LARGE SCALE GENOMIC DNA]</scope>
    <source>
        <strain evidence="1 2">347</strain>
    </source>
</reference>
<proteinExistence type="predicted"/>
<dbReference type="GO" id="GO:0050829">
    <property type="term" value="P:defense response to Gram-negative bacterium"/>
    <property type="evidence" value="ECO:0007669"/>
    <property type="project" value="InterPro"/>
</dbReference>
<dbReference type="GO" id="GO:0031640">
    <property type="term" value="P:killing of cells of another organism"/>
    <property type="evidence" value="ECO:0007669"/>
    <property type="project" value="InterPro"/>
</dbReference>
<dbReference type="SUPFAM" id="SSF58096">
    <property type="entry name" value="Colicin Ia, N-terminal domain"/>
    <property type="match status" value="1"/>
</dbReference>
<dbReference type="EMBL" id="VHKY01000064">
    <property type="protein sequence ID" value="TZE39768.1"/>
    <property type="molecule type" value="Genomic_DNA"/>
</dbReference>
<dbReference type="GO" id="GO:0140911">
    <property type="term" value="F:pore-forming activity"/>
    <property type="evidence" value="ECO:0007669"/>
    <property type="project" value="InterPro"/>
</dbReference>
<dbReference type="AlphaFoldDB" id="A0A1E5WPX0"/>
<dbReference type="Proteomes" id="UP000324120">
    <property type="component" value="Unassembled WGS sequence"/>
</dbReference>
<accession>A0A1E5WPX0</accession>
<name>A0A1E5WPX0_ECOLX</name>
<dbReference type="GO" id="GO:0016020">
    <property type="term" value="C:membrane"/>
    <property type="evidence" value="ECO:0007669"/>
    <property type="project" value="InterPro"/>
</dbReference>
<evidence type="ECO:0000313" key="1">
    <source>
        <dbReference type="EMBL" id="TZE39768.1"/>
    </source>
</evidence>